<evidence type="ECO:0000256" key="1">
    <source>
        <dbReference type="SAM" id="MobiDB-lite"/>
    </source>
</evidence>
<dbReference type="AlphaFoldDB" id="A0A8E0KHU1"/>
<evidence type="ECO:0000313" key="3">
    <source>
        <dbReference type="Proteomes" id="UP000016569"/>
    </source>
</evidence>
<organism evidence="2 3">
    <name type="scientific">Brevundimonas abyssalis TAR-001</name>
    <dbReference type="NCBI Taxonomy" id="1391729"/>
    <lineage>
        <taxon>Bacteria</taxon>
        <taxon>Pseudomonadati</taxon>
        <taxon>Pseudomonadota</taxon>
        <taxon>Alphaproteobacteria</taxon>
        <taxon>Caulobacterales</taxon>
        <taxon>Caulobacteraceae</taxon>
        <taxon>Brevundimonas</taxon>
    </lineage>
</organism>
<feature type="region of interest" description="Disordered" evidence="1">
    <location>
        <begin position="80"/>
        <end position="99"/>
    </location>
</feature>
<dbReference type="Proteomes" id="UP000016569">
    <property type="component" value="Unassembled WGS sequence"/>
</dbReference>
<gene>
    <name evidence="2" type="ORF">MBEBAB_0696</name>
</gene>
<evidence type="ECO:0000313" key="2">
    <source>
        <dbReference type="EMBL" id="GAD58446.1"/>
    </source>
</evidence>
<dbReference type="RefSeq" id="WP_021696542.1">
    <property type="nucleotide sequence ID" value="NZ_BATC01000007.1"/>
</dbReference>
<keyword evidence="3" id="KW-1185">Reference proteome</keyword>
<sequence length="99" mass="10155">MSAPDEFDPFIERLFRETPPMSDSADFARGVEKRLASGSRMRTVVIGAAGLIGGVVAVRETLGSNLSFNAGSEPTTTGFSAAAASLPENPGLMAPASAP</sequence>
<name>A0A8E0KHU1_9CAUL</name>
<dbReference type="OrthoDB" id="7190454at2"/>
<reference evidence="3" key="1">
    <citation type="journal article" date="2013" name="Genome Announc.">
        <title>Draft Genome Sequence of the Dimorphic Prosthecate Bacterium Brevundimonas abyssalis TAR-001T.</title>
        <authorList>
            <person name="Tsubouchi T."/>
            <person name="Nishi S."/>
            <person name="Usui K."/>
            <person name="Shimane Y."/>
            <person name="Takaki Y."/>
            <person name="Maruyama T."/>
            <person name="Hatada Y."/>
        </authorList>
    </citation>
    <scope>NUCLEOTIDE SEQUENCE [LARGE SCALE GENOMIC DNA]</scope>
    <source>
        <strain evidence="3">TAR-001</strain>
    </source>
</reference>
<accession>A0A8E0KHU1</accession>
<comment type="caution">
    <text evidence="2">The sequence shown here is derived from an EMBL/GenBank/DDBJ whole genome shotgun (WGS) entry which is preliminary data.</text>
</comment>
<dbReference type="EMBL" id="BATC01000007">
    <property type="protein sequence ID" value="GAD58446.1"/>
    <property type="molecule type" value="Genomic_DNA"/>
</dbReference>
<protein>
    <submittedName>
        <fullName evidence="2">Uncharacterized protein</fullName>
    </submittedName>
</protein>
<proteinExistence type="predicted"/>